<feature type="domain" description="Phage terminase large subunit GpA ATPase" evidence="1">
    <location>
        <begin position="50"/>
        <end position="288"/>
    </location>
</feature>
<reference evidence="2 3" key="1">
    <citation type="submission" date="2013-04" db="EMBL/GenBank/DDBJ databases">
        <authorList>
            <person name="Kuznetsov B."/>
            <person name="Ivanovsky R."/>
        </authorList>
    </citation>
    <scope>NUCLEOTIDE SEQUENCE [LARGE SCALE GENOMIC DNA]</scope>
    <source>
        <strain evidence="2 3">MGU-K5</strain>
    </source>
</reference>
<dbReference type="eggNOG" id="COG5525">
    <property type="taxonomic scope" value="Bacteria"/>
</dbReference>
<sequence>MMAPFDAHLTNAEWLALTTEAEVMTPPPPVDLRKWAVDFIVFAEGPRAGGRYVAADFPFFDRLFEVLSPDHPCRIVSLGKGAQLGGTVVAMIFTAASTDLDPAHLLYTHPTEPNARRWMRMKFKPFIKGIARLKSVFATDRTKDASATGSYMERRDGRATIQLAGAASPSSLSEISVKRQVQDDLAKWDDDNGAGDPEGQADSRSKAFDDAKIFKVSTPLVADNCRITKSVKAGSDERWNVACPHCGHVHELDWDSFRTNIESGGDPGDPFFICPSCDGEIHEHHRPRFNDPARGATWRAKHPERAGYHVSLQLPSYVSPLARWAEMAHAWLAAKGDPNAEQVPFLTIGWA</sequence>
<dbReference type="EMBL" id="AQPH01000060">
    <property type="protein sequence ID" value="EPY00937.1"/>
    <property type="molecule type" value="Genomic_DNA"/>
</dbReference>
<dbReference type="AlphaFoldDB" id="S9S4Q4"/>
<evidence type="ECO:0000313" key="2">
    <source>
        <dbReference type="EMBL" id="EPY00937.1"/>
    </source>
</evidence>
<dbReference type="GO" id="GO:0016887">
    <property type="term" value="F:ATP hydrolysis activity"/>
    <property type="evidence" value="ECO:0007669"/>
    <property type="project" value="InterPro"/>
</dbReference>
<dbReference type="Proteomes" id="UP000015350">
    <property type="component" value="Unassembled WGS sequence"/>
</dbReference>
<name>S9S4Q4_MAGFU</name>
<dbReference type="InterPro" id="IPR046453">
    <property type="entry name" value="GpA_ATPase"/>
</dbReference>
<dbReference type="Pfam" id="PF05876">
    <property type="entry name" value="GpA_ATPase"/>
    <property type="match status" value="1"/>
</dbReference>
<gene>
    <name evidence="2" type="ORF">K678_13673</name>
</gene>
<comment type="caution">
    <text evidence="2">The sequence shown here is derived from an EMBL/GenBank/DDBJ whole genome shotgun (WGS) entry which is preliminary data.</text>
</comment>
<proteinExistence type="predicted"/>
<evidence type="ECO:0000313" key="3">
    <source>
        <dbReference type="Proteomes" id="UP000015350"/>
    </source>
</evidence>
<protein>
    <submittedName>
        <fullName evidence="2">Terminase GpA</fullName>
    </submittedName>
</protein>
<accession>S9S4Q4</accession>
<organism evidence="2 3">
    <name type="scientific">Magnetospirillum fulvum MGU-K5</name>
    <dbReference type="NCBI Taxonomy" id="1316936"/>
    <lineage>
        <taxon>Bacteria</taxon>
        <taxon>Pseudomonadati</taxon>
        <taxon>Pseudomonadota</taxon>
        <taxon>Alphaproteobacteria</taxon>
        <taxon>Rhodospirillales</taxon>
        <taxon>Rhodospirillaceae</taxon>
        <taxon>Magnetospirillum</taxon>
    </lineage>
</organism>
<feature type="non-terminal residue" evidence="2">
    <location>
        <position position="351"/>
    </location>
</feature>
<evidence type="ECO:0000259" key="1">
    <source>
        <dbReference type="Pfam" id="PF05876"/>
    </source>
</evidence>
<dbReference type="RefSeq" id="WP_021133029.1">
    <property type="nucleotide sequence ID" value="NZ_AQPH01000060.1"/>
</dbReference>
<dbReference type="STRING" id="1316936.K678_13673"/>